<evidence type="ECO:0000313" key="2">
    <source>
        <dbReference type="EMBL" id="MFI5676734.1"/>
    </source>
</evidence>
<protein>
    <recommendedName>
        <fullName evidence="4">Transposase</fullName>
    </recommendedName>
</protein>
<evidence type="ECO:0000313" key="3">
    <source>
        <dbReference type="Proteomes" id="UP001612415"/>
    </source>
</evidence>
<dbReference type="Proteomes" id="UP001612415">
    <property type="component" value="Unassembled WGS sequence"/>
</dbReference>
<sequence>MDPRPTRDSPYSADSVDSGKASPRHHVMTAVERADGAAVLAAAVGPTAGHEDPAAAP</sequence>
<gene>
    <name evidence="2" type="ORF">ACIA8P_18985</name>
</gene>
<dbReference type="RefSeq" id="WP_398657440.1">
    <property type="nucleotide sequence ID" value="NZ_JBITDC010000006.1"/>
</dbReference>
<reference evidence="2 3" key="1">
    <citation type="submission" date="2024-10" db="EMBL/GenBank/DDBJ databases">
        <title>The Natural Products Discovery Center: Release of the First 8490 Sequenced Strains for Exploring Actinobacteria Biosynthetic Diversity.</title>
        <authorList>
            <person name="Kalkreuter E."/>
            <person name="Kautsar S.A."/>
            <person name="Yang D."/>
            <person name="Bader C.D."/>
            <person name="Teijaro C.N."/>
            <person name="Fluegel L."/>
            <person name="Davis C.M."/>
            <person name="Simpson J.R."/>
            <person name="Lauterbach L."/>
            <person name="Steele A.D."/>
            <person name="Gui C."/>
            <person name="Meng S."/>
            <person name="Li G."/>
            <person name="Viehrig K."/>
            <person name="Ye F."/>
            <person name="Su P."/>
            <person name="Kiefer A.F."/>
            <person name="Nichols A."/>
            <person name="Cepeda A.J."/>
            <person name="Yan W."/>
            <person name="Fan B."/>
            <person name="Jiang Y."/>
            <person name="Adhikari A."/>
            <person name="Zheng C.-J."/>
            <person name="Schuster L."/>
            <person name="Cowan T.M."/>
            <person name="Smanski M.J."/>
            <person name="Chevrette M.G."/>
            <person name="De Carvalho L.P.S."/>
            <person name="Shen B."/>
        </authorList>
    </citation>
    <scope>NUCLEOTIDE SEQUENCE [LARGE SCALE GENOMIC DNA]</scope>
    <source>
        <strain evidence="2 3">NPDC051599</strain>
    </source>
</reference>
<dbReference type="EMBL" id="JBITDC010000006">
    <property type="protein sequence ID" value="MFI5676734.1"/>
    <property type="molecule type" value="Genomic_DNA"/>
</dbReference>
<evidence type="ECO:0000256" key="1">
    <source>
        <dbReference type="SAM" id="MobiDB-lite"/>
    </source>
</evidence>
<comment type="caution">
    <text evidence="2">The sequence shown here is derived from an EMBL/GenBank/DDBJ whole genome shotgun (WGS) entry which is preliminary data.</text>
</comment>
<evidence type="ECO:0008006" key="4">
    <source>
        <dbReference type="Google" id="ProtNLM"/>
    </source>
</evidence>
<accession>A0ABW7Y2Z5</accession>
<name>A0ABW7Y2Z5_STRCE</name>
<keyword evidence="3" id="KW-1185">Reference proteome</keyword>
<proteinExistence type="predicted"/>
<organism evidence="2 3">
    <name type="scientific">Streptomyces cellulosae</name>
    <dbReference type="NCBI Taxonomy" id="1968"/>
    <lineage>
        <taxon>Bacteria</taxon>
        <taxon>Bacillati</taxon>
        <taxon>Actinomycetota</taxon>
        <taxon>Actinomycetes</taxon>
        <taxon>Kitasatosporales</taxon>
        <taxon>Streptomycetaceae</taxon>
        <taxon>Streptomyces</taxon>
    </lineage>
</organism>
<feature type="region of interest" description="Disordered" evidence="1">
    <location>
        <begin position="1"/>
        <end position="24"/>
    </location>
</feature>